<evidence type="ECO:0000256" key="2">
    <source>
        <dbReference type="ARBA" id="ARBA00007913"/>
    </source>
</evidence>
<keyword evidence="17 19" id="KW-0511">Multifunctional enzyme</keyword>
<evidence type="ECO:0000256" key="1">
    <source>
        <dbReference type="ARBA" id="ARBA00001966"/>
    </source>
</evidence>
<protein>
    <recommendedName>
        <fullName evidence="19">DNA replication ATP-dependent helicase/nuclease</fullName>
        <ecNumber evidence="19">3.1.-.-</ecNumber>
        <ecNumber evidence="19">3.6.4.12</ecNumber>
    </recommendedName>
</protein>
<evidence type="ECO:0000256" key="13">
    <source>
        <dbReference type="ARBA" id="ARBA00023014"/>
    </source>
</evidence>
<keyword evidence="8 19" id="KW-0227">DNA damage</keyword>
<dbReference type="Gene3D" id="2.40.30.270">
    <property type="match status" value="1"/>
</dbReference>
<evidence type="ECO:0000256" key="11">
    <source>
        <dbReference type="ARBA" id="ARBA00022840"/>
    </source>
</evidence>
<comment type="function">
    <text evidence="19">Key enzyme involved in DNA replication and DNA repair. Involved in Okazaki fragments processing by cleaving long flaps that escape FEN1: flaps that are longer than 27 nucleotides are coated by replication protein A complex (RPA), leading to recruit DNA2 which cleaves the flap until it is too short to bind RPA and becomes a substrate for FEN1. Also involved in 5'-end resection of DNA during double-strand break (DSB) repair by mediating the cleavage of 5'-ssDNA.</text>
</comment>
<dbReference type="EC" id="3.6.4.12" evidence="19"/>
<dbReference type="GO" id="GO:0046872">
    <property type="term" value="F:metal ion binding"/>
    <property type="evidence" value="ECO:0007669"/>
    <property type="project" value="UniProtKB-UniRule"/>
</dbReference>
<dbReference type="SUPFAM" id="SSF52540">
    <property type="entry name" value="P-loop containing nucleoside triphosphate hydrolases"/>
    <property type="match status" value="1"/>
</dbReference>
<comment type="subcellular location">
    <subcellularLocation>
        <location evidence="19">Nucleus</location>
    </subcellularLocation>
    <subcellularLocation>
        <location evidence="19">Chromosome</location>
    </subcellularLocation>
</comment>
<keyword evidence="10 19" id="KW-0347">Helicase</keyword>
<evidence type="ECO:0000256" key="19">
    <source>
        <dbReference type="RuleBase" id="RU367041"/>
    </source>
</evidence>
<dbReference type="AlphaFoldDB" id="A0A8D8CT09"/>
<dbReference type="GO" id="GO:0033567">
    <property type="term" value="P:DNA replication, Okazaki fragment processing"/>
    <property type="evidence" value="ECO:0007669"/>
    <property type="project" value="UniProtKB-UniRule"/>
</dbReference>
<dbReference type="GO" id="GO:0017108">
    <property type="term" value="F:5'-flap endonuclease activity"/>
    <property type="evidence" value="ECO:0007669"/>
    <property type="project" value="UniProtKB-UniRule"/>
</dbReference>
<dbReference type="InterPro" id="IPR045055">
    <property type="entry name" value="DNA2/NAM7-like"/>
</dbReference>
<dbReference type="InterPro" id="IPR047187">
    <property type="entry name" value="SF1_C_Upf1"/>
</dbReference>
<dbReference type="CDD" id="cd18041">
    <property type="entry name" value="DEXXQc_DNA2"/>
    <property type="match status" value="1"/>
</dbReference>
<evidence type="ECO:0000256" key="14">
    <source>
        <dbReference type="ARBA" id="ARBA00023125"/>
    </source>
</evidence>
<keyword evidence="6 19" id="KW-0479">Metal-binding</keyword>
<proteinExistence type="inferred from homology"/>
<keyword evidence="19" id="KW-0158">Chromosome</keyword>
<dbReference type="Gene3D" id="3.40.50.300">
    <property type="entry name" value="P-loop containing nucleotide triphosphate hydrolases"/>
    <property type="match status" value="3"/>
</dbReference>
<evidence type="ECO:0000256" key="12">
    <source>
        <dbReference type="ARBA" id="ARBA00023004"/>
    </source>
</evidence>
<keyword evidence="7 19" id="KW-0547">Nucleotide-binding</keyword>
<dbReference type="CDD" id="cd22318">
    <property type="entry name" value="DNA2_N-like"/>
    <property type="match status" value="1"/>
</dbReference>
<dbReference type="InterPro" id="IPR011604">
    <property type="entry name" value="PDDEXK-like_dom_sf"/>
</dbReference>
<evidence type="ECO:0000256" key="4">
    <source>
        <dbReference type="ARBA" id="ARBA00022705"/>
    </source>
</evidence>
<feature type="domain" description="DNA2/NAM7 helicase helicase" evidence="22">
    <location>
        <begin position="666"/>
        <end position="763"/>
    </location>
</feature>
<dbReference type="GO" id="GO:0005634">
    <property type="term" value="C:nucleus"/>
    <property type="evidence" value="ECO:0007669"/>
    <property type="project" value="UniProtKB-SubCell"/>
</dbReference>
<evidence type="ECO:0000256" key="17">
    <source>
        <dbReference type="ARBA" id="ARBA00023268"/>
    </source>
</evidence>
<evidence type="ECO:0000256" key="10">
    <source>
        <dbReference type="ARBA" id="ARBA00022806"/>
    </source>
</evidence>
<keyword evidence="3 19" id="KW-0004">4Fe-4S</keyword>
<keyword evidence="9 19" id="KW-0378">Hydrolase</keyword>
<comment type="catalytic activity">
    <reaction evidence="18 19">
        <text>ATP + H2O = ADP + phosphate + H(+)</text>
        <dbReference type="Rhea" id="RHEA:13065"/>
        <dbReference type="ChEBI" id="CHEBI:15377"/>
        <dbReference type="ChEBI" id="CHEBI:15378"/>
        <dbReference type="ChEBI" id="CHEBI:30616"/>
        <dbReference type="ChEBI" id="CHEBI:43474"/>
        <dbReference type="ChEBI" id="CHEBI:456216"/>
        <dbReference type="EC" id="3.6.4.12"/>
    </reaction>
</comment>
<dbReference type="InterPro" id="IPR014808">
    <property type="entry name" value="DNA_replication_fac_Dna2_N"/>
</dbReference>
<evidence type="ECO:0000313" key="24">
    <source>
        <dbReference type="EMBL" id="CAG6496401.1"/>
    </source>
</evidence>
<dbReference type="InterPro" id="IPR041679">
    <property type="entry name" value="DNA2/NAM7-like_C"/>
</dbReference>
<feature type="region of interest" description="Disordered" evidence="20">
    <location>
        <begin position="1"/>
        <end position="26"/>
    </location>
</feature>
<comment type="cofactor">
    <cofactor evidence="1">
        <name>[4Fe-4S] cluster</name>
        <dbReference type="ChEBI" id="CHEBI:49883"/>
    </cofactor>
</comment>
<keyword evidence="16 19" id="KW-0539">Nucleus</keyword>
<dbReference type="PANTHER" id="PTHR10887">
    <property type="entry name" value="DNA2/NAM7 HELICASE FAMILY"/>
    <property type="match status" value="1"/>
</dbReference>
<evidence type="ECO:0000256" key="15">
    <source>
        <dbReference type="ARBA" id="ARBA00023204"/>
    </source>
</evidence>
<dbReference type="EC" id="3.1.-.-" evidence="19"/>
<dbReference type="PANTHER" id="PTHR10887:SF433">
    <property type="entry name" value="DNA REPLICATION ATP-DEPENDENT HELICASE_NUCLEASE DNA2"/>
    <property type="match status" value="1"/>
</dbReference>
<dbReference type="Pfam" id="PF13086">
    <property type="entry name" value="AAA_11"/>
    <property type="match status" value="2"/>
</dbReference>
<keyword evidence="12 19" id="KW-0408">Iron</keyword>
<keyword evidence="4 19" id="KW-0235">DNA replication</keyword>
<dbReference type="GO" id="GO:0051539">
    <property type="term" value="F:4 iron, 4 sulfur cluster binding"/>
    <property type="evidence" value="ECO:0007669"/>
    <property type="project" value="UniProtKB-UniRule"/>
</dbReference>
<name>A0A8D8CT09_CULPI</name>
<dbReference type="GO" id="GO:0005737">
    <property type="term" value="C:cytoplasm"/>
    <property type="evidence" value="ECO:0007669"/>
    <property type="project" value="TreeGrafter"/>
</dbReference>
<evidence type="ECO:0000259" key="22">
    <source>
        <dbReference type="Pfam" id="PF13086"/>
    </source>
</evidence>
<evidence type="ECO:0000256" key="6">
    <source>
        <dbReference type="ARBA" id="ARBA00022723"/>
    </source>
</evidence>
<dbReference type="Pfam" id="PF13087">
    <property type="entry name" value="AAA_12"/>
    <property type="match status" value="1"/>
</dbReference>
<evidence type="ECO:0000256" key="8">
    <source>
        <dbReference type="ARBA" id="ARBA00022763"/>
    </source>
</evidence>
<dbReference type="InterPro" id="IPR027417">
    <property type="entry name" value="P-loop_NTPase"/>
</dbReference>
<feature type="compositionally biased region" description="Polar residues" evidence="20">
    <location>
        <begin position="1"/>
        <end position="18"/>
    </location>
</feature>
<keyword evidence="11 19" id="KW-0067">ATP-binding</keyword>
<keyword evidence="5 19" id="KW-0540">Nuclease</keyword>
<evidence type="ECO:0000259" key="21">
    <source>
        <dbReference type="Pfam" id="PF08696"/>
    </source>
</evidence>
<evidence type="ECO:0000259" key="23">
    <source>
        <dbReference type="Pfam" id="PF13087"/>
    </source>
</evidence>
<dbReference type="EMBL" id="HBUE01130889">
    <property type="protein sequence ID" value="CAG6496401.1"/>
    <property type="molecule type" value="Transcribed_RNA"/>
</dbReference>
<dbReference type="InterPro" id="IPR041677">
    <property type="entry name" value="DNA2/NAM7_AAA_11"/>
</dbReference>
<evidence type="ECO:0000256" key="9">
    <source>
        <dbReference type="ARBA" id="ARBA00022801"/>
    </source>
</evidence>
<evidence type="ECO:0000256" key="20">
    <source>
        <dbReference type="SAM" id="MobiDB-lite"/>
    </source>
</evidence>
<dbReference type="InterPro" id="IPR026851">
    <property type="entry name" value="Dna2/JHS1_DEXXQ-box"/>
</dbReference>
<comment type="similarity">
    <text evidence="2 19">Belongs to the DNA2/NAM7 helicase family.</text>
</comment>
<dbReference type="GO" id="GO:0005694">
    <property type="term" value="C:chromosome"/>
    <property type="evidence" value="ECO:0007669"/>
    <property type="project" value="UniProtKB-SubCell"/>
</dbReference>
<reference evidence="24" key="1">
    <citation type="submission" date="2021-05" db="EMBL/GenBank/DDBJ databases">
        <authorList>
            <person name="Alioto T."/>
            <person name="Alioto T."/>
            <person name="Gomez Garrido J."/>
        </authorList>
    </citation>
    <scope>NUCLEOTIDE SEQUENCE</scope>
</reference>
<feature type="domain" description="DNA2/NAM7 helicase helicase" evidence="22">
    <location>
        <begin position="769"/>
        <end position="835"/>
    </location>
</feature>
<evidence type="ECO:0000256" key="7">
    <source>
        <dbReference type="ARBA" id="ARBA00022741"/>
    </source>
</evidence>
<evidence type="ECO:0000256" key="5">
    <source>
        <dbReference type="ARBA" id="ARBA00022722"/>
    </source>
</evidence>
<keyword evidence="13 19" id="KW-0411">Iron-sulfur</keyword>
<evidence type="ECO:0000256" key="16">
    <source>
        <dbReference type="ARBA" id="ARBA00023242"/>
    </source>
</evidence>
<keyword evidence="15 19" id="KW-0234">DNA repair</keyword>
<dbReference type="GO" id="GO:0006281">
    <property type="term" value="P:DNA repair"/>
    <property type="evidence" value="ECO:0007669"/>
    <property type="project" value="UniProtKB-KW"/>
</dbReference>
<feature type="domain" description="DNA replication factor Dna2 N-terminal" evidence="21">
    <location>
        <begin position="120"/>
        <end position="319"/>
    </location>
</feature>
<evidence type="ECO:0000256" key="3">
    <source>
        <dbReference type="ARBA" id="ARBA00022485"/>
    </source>
</evidence>
<dbReference type="GO" id="GO:0005524">
    <property type="term" value="F:ATP binding"/>
    <property type="evidence" value="ECO:0007669"/>
    <property type="project" value="UniProtKB-UniRule"/>
</dbReference>
<dbReference type="GO" id="GO:0003677">
    <property type="term" value="F:DNA binding"/>
    <property type="evidence" value="ECO:0007669"/>
    <property type="project" value="UniProtKB-UniRule"/>
</dbReference>
<sequence>MSNSNAFKRNYSQHSNSDTENDTERINVLQPRKKVCGAAELGRNNTPDKLSDKPMFNESELDGLFDDDDDDTFGLDLQALEDAEKFTLDLSEWRRCRIESVLPHENRTVTLIVSDKVTGATKAKCVLEPPWTGLQFVVGATVSIMAGFDRCAQVYRVSNQDGMIVTDPDYLVSGTSVVGALYCQRRGVLQERFRGVDKDSKLMMIGTIVHELLQRTLRNKLTDMSDIVSLGKTYLASNAMAHMLYGCSMTKADAIKEIEPFYAKIHSFVTKHFASQLPKKPFFPPSGDSQVQIHAVRDIEENIWCHQLGLKGKIDVTVDARCNSNQALQVMPLELKTGRASFSAEHKGQLVLYEMMMNLVGHKVENGILLYLREGKCASVSGNRNIKRDLIMLRNEVANFLSKSLPNADSADFDLAKDTLQLPEPLNNAHVCSRCPYAVICTAHLQREGRDLPADHSIKLIADESLSHLSDRHIDYFIRWAGLTYLEDQETRKSFKLKHIWTKSVEERHKMGRAFGNLRLSGRVICATSEYYHNFSVDSLLPDGTQSQNAHERLTSFFESNQYLICSTSKRVAVAAGRVITVGKRDITMSFERDLSRHYANEQFTLDRYESNSSTTFNLTNLGVLLENTERSVALRRIIVDREKPRFAKTISPDIVTAAKEILGGLNKHQRVAILSAVGTDSYCLFKGLPGTGKTQTVIALIRLLVAMGKSVLITSNTHSAVDNVLKRLQPHGIKFLRLGASSRVDAALAEFTDGSVTEKCSTPEELAAVYDSYKIVGVTCLGAAHSMLVQRTFDYCIVDEATQVFQSAVIRPLLYADKFVLIGDPDQLPPVIRSHKAKDLGADESLFFRLDAPESCCELPTQYRMNKTITALANDLSYRGKLTCATEAVASATIKYATAPAMQKKHKSEKWLLRVIASQQEMSVVVINTLNTYKTNLDHIVESQRELGQMLRQGAVEEVRRTAIYENFCEAAVILYTVMTMFEGGVDSSSIGIIAPFRAQVELLRRQFQLLKKFYESQKDTKDQAVDVEINTVDQFQGRDKDVIFYSCTKSVDPDQPENKKASEYEVLEDHKRLTVAMTRAKQKLIIVGDTKSLDKYTPFRNLFKLIHPATKVTLQDHAFGFEWSCVFNVLNALQDCADQ</sequence>
<dbReference type="Gene3D" id="3.90.320.10">
    <property type="match status" value="1"/>
</dbReference>
<organism evidence="24">
    <name type="scientific">Culex pipiens</name>
    <name type="common">House mosquito</name>
    <dbReference type="NCBI Taxonomy" id="7175"/>
    <lineage>
        <taxon>Eukaryota</taxon>
        <taxon>Metazoa</taxon>
        <taxon>Ecdysozoa</taxon>
        <taxon>Arthropoda</taxon>
        <taxon>Hexapoda</taxon>
        <taxon>Insecta</taxon>
        <taxon>Pterygota</taxon>
        <taxon>Neoptera</taxon>
        <taxon>Endopterygota</taxon>
        <taxon>Diptera</taxon>
        <taxon>Nematocera</taxon>
        <taxon>Culicoidea</taxon>
        <taxon>Culicidae</taxon>
        <taxon>Culicinae</taxon>
        <taxon>Culicini</taxon>
        <taxon>Culex</taxon>
        <taxon>Culex</taxon>
    </lineage>
</organism>
<dbReference type="CDD" id="cd18808">
    <property type="entry name" value="SF1_C_Upf1"/>
    <property type="match status" value="1"/>
</dbReference>
<keyword evidence="14 19" id="KW-0238">DNA-binding</keyword>
<evidence type="ECO:0000256" key="18">
    <source>
        <dbReference type="ARBA" id="ARBA00047995"/>
    </source>
</evidence>
<feature type="domain" description="DNA2/NAM7 helicase-like C-terminal" evidence="23">
    <location>
        <begin position="844"/>
        <end position="1092"/>
    </location>
</feature>
<dbReference type="Pfam" id="PF08696">
    <property type="entry name" value="Dna2"/>
    <property type="match status" value="1"/>
</dbReference>
<accession>A0A8D8CT09</accession>
<dbReference type="GO" id="GO:0017116">
    <property type="term" value="F:single-stranded DNA helicase activity"/>
    <property type="evidence" value="ECO:0007669"/>
    <property type="project" value="UniProtKB-UniRule"/>
</dbReference>
<dbReference type="GO" id="GO:0071932">
    <property type="term" value="P:replication fork reversal"/>
    <property type="evidence" value="ECO:0007669"/>
    <property type="project" value="TreeGrafter"/>
</dbReference>